<evidence type="ECO:0000313" key="4">
    <source>
        <dbReference type="EMBL" id="ORY56231.1"/>
    </source>
</evidence>
<dbReference type="Gene3D" id="3.40.50.300">
    <property type="entry name" value="P-loop containing nucleotide triphosphate hydrolases"/>
    <property type="match status" value="1"/>
</dbReference>
<dbReference type="OrthoDB" id="79514at2759"/>
<evidence type="ECO:0000256" key="1">
    <source>
        <dbReference type="ARBA" id="ARBA00007712"/>
    </source>
</evidence>
<reference evidence="4 5" key="1">
    <citation type="submission" date="2016-08" db="EMBL/GenBank/DDBJ databases">
        <title>A Parts List for Fungal Cellulosomes Revealed by Comparative Genomics.</title>
        <authorList>
            <consortium name="DOE Joint Genome Institute"/>
            <person name="Haitjema C.H."/>
            <person name="Gilmore S.P."/>
            <person name="Henske J.K."/>
            <person name="Solomon K.V."/>
            <person name="De Groot R."/>
            <person name="Kuo A."/>
            <person name="Mondo S.J."/>
            <person name="Salamov A.A."/>
            <person name="Labutti K."/>
            <person name="Zhao Z."/>
            <person name="Chiniquy J."/>
            <person name="Barry K."/>
            <person name="Brewer H.M."/>
            <person name="Purvine S.O."/>
            <person name="Wright A.T."/>
            <person name="Boxma B."/>
            <person name="Van Alen T."/>
            <person name="Hackstein J.H."/>
            <person name="Baker S.E."/>
            <person name="Grigoriev I.V."/>
            <person name="O'Malley M.A."/>
        </authorList>
    </citation>
    <scope>NUCLEOTIDE SEQUENCE [LARGE SCALE GENOMIC DNA]</scope>
    <source>
        <strain evidence="4 5">G1</strain>
    </source>
</reference>
<protein>
    <recommendedName>
        <fullName evidence="6">G domain-containing protein</fullName>
    </recommendedName>
</protein>
<dbReference type="GO" id="GO:0000184">
    <property type="term" value="P:nuclear-transcribed mRNA catabolic process, nonsense-mediated decay"/>
    <property type="evidence" value="ECO:0007669"/>
    <property type="project" value="UniProtKB-KW"/>
</dbReference>
<dbReference type="PANTHER" id="PTHR14270">
    <property type="entry name" value="NONSENSE-MEDIATED MRNA DECAY FACTOR SMG9"/>
    <property type="match status" value="1"/>
</dbReference>
<evidence type="ECO:0000256" key="3">
    <source>
        <dbReference type="SAM" id="MobiDB-lite"/>
    </source>
</evidence>
<name>A0A1Y2DAD4_9FUNG</name>
<evidence type="ECO:0000313" key="5">
    <source>
        <dbReference type="Proteomes" id="UP000193920"/>
    </source>
</evidence>
<sequence length="312" mass="36636">MNHNSYMPENVIIKQRDYTDDYEARERKGKGSERGLFNEKNNSKIYIYNNEDLRREKWNKEILSGKRNDRNNGSNGYQILTQNSSDKKKVLKSSLKGERGKMDMSKNDNNSSYSNYSIKINKSSQKTELLSMMDENYRILYDQINKVLLDNVDTFVIGFIGRENVGKTTIVSHFSKIKNNKRGPKLISKKDTVGIDMYITEERVIILDTQPILRKFKSEKKRKNYENSIPENYSKEPDLWNSIQSFQFALFLFSICHVIVAVSDDINDISLWQFIRTIEKIKQETYGIPNNKSKNQYKQKLKKIMKTKILIT</sequence>
<keyword evidence="5" id="KW-1185">Reference proteome</keyword>
<dbReference type="Proteomes" id="UP000193920">
    <property type="component" value="Unassembled WGS sequence"/>
</dbReference>
<dbReference type="AlphaFoldDB" id="A0A1Y2DAD4"/>
<dbReference type="EMBL" id="MCOG01000074">
    <property type="protein sequence ID" value="ORY56231.1"/>
    <property type="molecule type" value="Genomic_DNA"/>
</dbReference>
<feature type="compositionally biased region" description="Polar residues" evidence="3">
    <location>
        <begin position="71"/>
        <end position="83"/>
    </location>
</feature>
<dbReference type="InterPro" id="IPR039177">
    <property type="entry name" value="SMG9"/>
</dbReference>
<feature type="compositionally biased region" description="Basic and acidic residues" evidence="3">
    <location>
        <begin position="95"/>
        <end position="106"/>
    </location>
</feature>
<accession>A0A1Y2DAD4</accession>
<gene>
    <name evidence="4" type="ORF">LY90DRAFT_506807</name>
</gene>
<proteinExistence type="inferred from homology"/>
<organism evidence="4 5">
    <name type="scientific">Neocallimastix californiae</name>
    <dbReference type="NCBI Taxonomy" id="1754190"/>
    <lineage>
        <taxon>Eukaryota</taxon>
        <taxon>Fungi</taxon>
        <taxon>Fungi incertae sedis</taxon>
        <taxon>Chytridiomycota</taxon>
        <taxon>Chytridiomycota incertae sedis</taxon>
        <taxon>Neocallimastigomycetes</taxon>
        <taxon>Neocallimastigales</taxon>
        <taxon>Neocallimastigaceae</taxon>
        <taxon>Neocallimastix</taxon>
    </lineage>
</organism>
<dbReference type="SUPFAM" id="SSF52540">
    <property type="entry name" value="P-loop containing nucleoside triphosphate hydrolases"/>
    <property type="match status" value="1"/>
</dbReference>
<dbReference type="InterPro" id="IPR027417">
    <property type="entry name" value="P-loop_NTPase"/>
</dbReference>
<dbReference type="PANTHER" id="PTHR14270:SF0">
    <property type="entry name" value="NONSENSE-MEDIATED MRNA DECAY FACTOR SMG9"/>
    <property type="match status" value="1"/>
</dbReference>
<comment type="similarity">
    <text evidence="1">Belongs to the SMG9 family.</text>
</comment>
<evidence type="ECO:0000256" key="2">
    <source>
        <dbReference type="ARBA" id="ARBA00023161"/>
    </source>
</evidence>
<dbReference type="STRING" id="1754190.A0A1Y2DAD4"/>
<keyword evidence="2" id="KW-0866">Nonsense-mediated mRNA decay</keyword>
<feature type="region of interest" description="Disordered" evidence="3">
    <location>
        <begin position="64"/>
        <end position="110"/>
    </location>
</feature>
<evidence type="ECO:0008006" key="6">
    <source>
        <dbReference type="Google" id="ProtNLM"/>
    </source>
</evidence>
<comment type="caution">
    <text evidence="4">The sequence shown here is derived from an EMBL/GenBank/DDBJ whole genome shotgun (WGS) entry which is preliminary data.</text>
</comment>